<name>A0A2T9Y154_9FUNG</name>
<dbReference type="PANTHER" id="PTHR39463:SF1">
    <property type="entry name" value="MEDUSA"/>
    <property type="match status" value="1"/>
</dbReference>
<evidence type="ECO:0000313" key="2">
    <source>
        <dbReference type="EMBL" id="PVU86086.1"/>
    </source>
</evidence>
<protein>
    <recommendedName>
        <fullName evidence="1">DUF7082 domain-containing protein</fullName>
    </recommendedName>
</protein>
<accession>A0A2T9Y154</accession>
<dbReference type="EMBL" id="MBFS01003539">
    <property type="protein sequence ID" value="PVU86086.1"/>
    <property type="molecule type" value="Genomic_DNA"/>
</dbReference>
<keyword evidence="3" id="KW-1185">Reference proteome</keyword>
<dbReference type="PANTHER" id="PTHR39463">
    <property type="entry name" value="MEDUSA"/>
    <property type="match status" value="1"/>
</dbReference>
<dbReference type="Proteomes" id="UP000245609">
    <property type="component" value="Unassembled WGS sequence"/>
</dbReference>
<dbReference type="InterPro" id="IPR055509">
    <property type="entry name" value="DUF7082"/>
</dbReference>
<dbReference type="OrthoDB" id="1751210at2759"/>
<reference evidence="2 3" key="1">
    <citation type="journal article" date="2018" name="MBio">
        <title>Comparative Genomics Reveals the Core Gene Toolbox for the Fungus-Insect Symbiosis.</title>
        <authorList>
            <person name="Wang Y."/>
            <person name="Stata M."/>
            <person name="Wang W."/>
            <person name="Stajich J.E."/>
            <person name="White M.M."/>
            <person name="Moncalvo J.M."/>
        </authorList>
    </citation>
    <scope>NUCLEOTIDE SEQUENCE [LARGE SCALE GENOMIC DNA]</scope>
    <source>
        <strain evidence="2 3">SC-DP-2</strain>
    </source>
</reference>
<dbReference type="GO" id="GO:0005634">
    <property type="term" value="C:nucleus"/>
    <property type="evidence" value="ECO:0007669"/>
    <property type="project" value="TreeGrafter"/>
</dbReference>
<feature type="domain" description="DUF7082" evidence="1">
    <location>
        <begin position="102"/>
        <end position="173"/>
    </location>
</feature>
<dbReference type="STRING" id="133381.A0A2T9Y154"/>
<sequence length="825" mass="92597">MFLSQPSFSINEQTNEANTKDEYSFDLTNSVNMPVGNTEPFPEYGKENYRVLAKNVFQNPPIGTQVTYLPKLESSAHSYNFNPKDSLLNKTNVVFEEDLDSSIISVRFTVEEKNRIRRNLEGFRPLTASKGKADSLDFYKLIMAYPNPKPRNIEKDVKVFKWKLLQSALKKIIGKYTSNYTSKKSSTMMMNPVNRQGMMFRQNRDYFGHQMIAPRYPSGYYTDNVNNYPQWGMCVGNSGFTPTNVPNNNMYNFPNQSAMSEQGRAILLGQDENRNAVYNNMRFPGQSENLKKRGMDESSILDSLTESLKSNKRVLSRDYDIEGGNIAPLFYRTPDNSYNSVSMIPNQDFNFANTSQGYISNILLDGIPTGKGEGISKCKETLHANSMHNNLYFGMNFGDNGETLNFGNRNDLNIDISSRSINQSLSGETTCESLKGLDFSVLQDIPQQSNEKIDNEGIGKAMISELNCLKNNLGPSAMFLKNSNPVDIGFKNVSESVLTSKFEIEIEKQQKNDGQSYGTDTNQNIKNGVNCSSSSFEGYNQLNFEAKYDEIYKNEFEKIGFGGQLDSETLMYSTGINGNQEIKQKYNGENEYNIHSGFVSSLEAKLSKQQGAVQEESSSKFIDWEQKVNGEHVLNYSEDSLETIVMPFGGLCKSGLVETKPYELNFGYENSEPNMKINVDCYNTNTNINTGGKTEINMDKRSNLINNELGGGLCINKGMVSAKTNPEMISQTGGNDTRMVTHSVKELEELFGITSATTTTAAHQLLTLPDQLKNYKFGGDIEEIENKKNIKPKVQSIANMINNENELGTIGSQYSNISNDSLWML</sequence>
<proteinExistence type="predicted"/>
<gene>
    <name evidence="2" type="ORF">BB560_006815</name>
</gene>
<organism evidence="2 3">
    <name type="scientific">Smittium megazygosporum</name>
    <dbReference type="NCBI Taxonomy" id="133381"/>
    <lineage>
        <taxon>Eukaryota</taxon>
        <taxon>Fungi</taxon>
        <taxon>Fungi incertae sedis</taxon>
        <taxon>Zoopagomycota</taxon>
        <taxon>Kickxellomycotina</taxon>
        <taxon>Harpellomycetes</taxon>
        <taxon>Harpellales</taxon>
        <taxon>Legeriomycetaceae</taxon>
        <taxon>Smittium</taxon>
    </lineage>
</organism>
<comment type="caution">
    <text evidence="2">The sequence shown here is derived from an EMBL/GenBank/DDBJ whole genome shotgun (WGS) entry which is preliminary data.</text>
</comment>
<dbReference type="AlphaFoldDB" id="A0A2T9Y154"/>
<evidence type="ECO:0000313" key="3">
    <source>
        <dbReference type="Proteomes" id="UP000245609"/>
    </source>
</evidence>
<dbReference type="Pfam" id="PF23305">
    <property type="entry name" value="DUF7082"/>
    <property type="match status" value="1"/>
</dbReference>
<evidence type="ECO:0000259" key="1">
    <source>
        <dbReference type="Pfam" id="PF23305"/>
    </source>
</evidence>